<dbReference type="EMBL" id="POUM01000015">
    <property type="protein sequence ID" value="PNF58417.1"/>
    <property type="molecule type" value="Genomic_DNA"/>
</dbReference>
<dbReference type="Gene3D" id="3.30.1330.40">
    <property type="entry name" value="RutC-like"/>
    <property type="match status" value="1"/>
</dbReference>
<sequence>MKVETFSPADMFEPIGPYSHIAKAGPFITISGTPGVDPATSQLAGADAYSQAKQIVRNLRSLLAQVNASLNDVMHVHVFLKRVEDFKEMNRAYSEEFGDHQPARTVICIADLPKEGALMTMNLTAFAQLDCNRAV</sequence>
<dbReference type="PANTHER" id="PTHR11803:SF39">
    <property type="entry name" value="2-IMINOBUTANOATE_2-IMINOPROPANOATE DEAMINASE"/>
    <property type="match status" value="1"/>
</dbReference>
<dbReference type="GO" id="GO:0005829">
    <property type="term" value="C:cytosol"/>
    <property type="evidence" value="ECO:0007669"/>
    <property type="project" value="TreeGrafter"/>
</dbReference>
<comment type="caution">
    <text evidence="1">The sequence shown here is derived from an EMBL/GenBank/DDBJ whole genome shotgun (WGS) entry which is preliminary data.</text>
</comment>
<dbReference type="CDD" id="cd00448">
    <property type="entry name" value="YjgF_YER057c_UK114_family"/>
    <property type="match status" value="1"/>
</dbReference>
<dbReference type="RefSeq" id="WP_003280159.1">
    <property type="nucleotide sequence ID" value="NZ_CP036186.1"/>
</dbReference>
<dbReference type="InterPro" id="IPR006175">
    <property type="entry name" value="YjgF/YER057c/UK114"/>
</dbReference>
<dbReference type="InterPro" id="IPR035959">
    <property type="entry name" value="RutC-like_sf"/>
</dbReference>
<dbReference type="GO" id="GO:0019239">
    <property type="term" value="F:deaminase activity"/>
    <property type="evidence" value="ECO:0007669"/>
    <property type="project" value="TreeGrafter"/>
</dbReference>
<name>A0A2N8RBH5_STUST</name>
<reference evidence="1 2" key="1">
    <citation type="submission" date="2018-01" db="EMBL/GenBank/DDBJ databases">
        <title>Denitrification phenotypes of diverse strains of Pseudomonas stutzeri.</title>
        <authorList>
            <person name="Milligan D.A."/>
            <person name="Bergaust L."/>
            <person name="Bakken L.R."/>
            <person name="Frostegard A."/>
        </authorList>
    </citation>
    <scope>NUCLEOTIDE SEQUENCE [LARGE SCALE GENOMIC DNA]</scope>
    <source>
        <strain evidence="1 2">CCUG 44592</strain>
    </source>
</reference>
<evidence type="ECO:0000313" key="2">
    <source>
        <dbReference type="Proteomes" id="UP000236003"/>
    </source>
</evidence>
<organism evidence="1 2">
    <name type="scientific">Stutzerimonas stutzeri</name>
    <name type="common">Pseudomonas stutzeri</name>
    <dbReference type="NCBI Taxonomy" id="316"/>
    <lineage>
        <taxon>Bacteria</taxon>
        <taxon>Pseudomonadati</taxon>
        <taxon>Pseudomonadota</taxon>
        <taxon>Gammaproteobacteria</taxon>
        <taxon>Pseudomonadales</taxon>
        <taxon>Pseudomonadaceae</taxon>
        <taxon>Stutzerimonas</taxon>
    </lineage>
</organism>
<dbReference type="SUPFAM" id="SSF55298">
    <property type="entry name" value="YjgF-like"/>
    <property type="match status" value="1"/>
</dbReference>
<dbReference type="PANTHER" id="PTHR11803">
    <property type="entry name" value="2-IMINOBUTANOATE/2-IMINOPROPANOATE DEAMINASE RIDA"/>
    <property type="match status" value="1"/>
</dbReference>
<proteinExistence type="predicted"/>
<protein>
    <submittedName>
        <fullName evidence="1">Reactive intermediate/imine deaminase</fullName>
    </submittedName>
</protein>
<dbReference type="AlphaFoldDB" id="A0A2N8RBH5"/>
<accession>A0A2N8RBH5</accession>
<dbReference type="Pfam" id="PF01042">
    <property type="entry name" value="Ribonuc_L-PSP"/>
    <property type="match status" value="1"/>
</dbReference>
<evidence type="ECO:0000313" key="1">
    <source>
        <dbReference type="EMBL" id="PNF58417.1"/>
    </source>
</evidence>
<gene>
    <name evidence="1" type="ORF">CXK99_17100</name>
</gene>
<dbReference type="Proteomes" id="UP000236003">
    <property type="component" value="Unassembled WGS sequence"/>
</dbReference>